<comment type="caution">
    <text evidence="1">The sequence shown here is derived from an EMBL/GenBank/DDBJ whole genome shotgun (WGS) entry which is preliminary data.</text>
</comment>
<keyword evidence="2" id="KW-1185">Reference proteome</keyword>
<proteinExistence type="predicted"/>
<dbReference type="AlphaFoldDB" id="A0A4S2F1C0"/>
<dbReference type="OrthoDB" id="9553815at2"/>
<gene>
    <name evidence="1" type="ORF">E5334_05445</name>
</gene>
<sequence length="125" mass="14397">MAKDTWPDLSTRQGFIEAIEQAGQYIRDHASNLLGEYPSLFCEFDITARFRFDAMPTMEIRREHIAAPLDEYQQRRAGADSVEKVCRDMYREIIDHDAKHPDEVPPADDKRALYGDRLRALGVAL</sequence>
<evidence type="ECO:0000313" key="1">
    <source>
        <dbReference type="EMBL" id="TGY62112.1"/>
    </source>
</evidence>
<dbReference type="EMBL" id="SRYE01000003">
    <property type="protein sequence ID" value="TGY62112.1"/>
    <property type="molecule type" value="Genomic_DNA"/>
</dbReference>
<dbReference type="Proteomes" id="UP000310263">
    <property type="component" value="Unassembled WGS sequence"/>
</dbReference>
<accession>A0A4S2F1C0</accession>
<evidence type="ECO:0000313" key="2">
    <source>
        <dbReference type="Proteomes" id="UP000310263"/>
    </source>
</evidence>
<dbReference type="RefSeq" id="WP_136012591.1">
    <property type="nucleotide sequence ID" value="NZ_SRYE01000003.1"/>
</dbReference>
<organism evidence="1 2">
    <name type="scientific">Muricaecibacterium torontonense</name>
    <dbReference type="NCBI Taxonomy" id="3032871"/>
    <lineage>
        <taxon>Bacteria</taxon>
        <taxon>Bacillati</taxon>
        <taxon>Actinomycetota</taxon>
        <taxon>Coriobacteriia</taxon>
        <taxon>Coriobacteriales</taxon>
        <taxon>Atopobiaceae</taxon>
        <taxon>Muricaecibacterium</taxon>
    </lineage>
</organism>
<protein>
    <submittedName>
        <fullName evidence="1">Uncharacterized protein</fullName>
    </submittedName>
</protein>
<name>A0A4S2F1C0_9ACTN</name>
<reference evidence="1 2" key="1">
    <citation type="submission" date="2019-04" db="EMBL/GenBank/DDBJ databases">
        <title>Microbes associate with the intestines of laboratory mice.</title>
        <authorList>
            <person name="Navarre W."/>
            <person name="Wong E."/>
            <person name="Huang K."/>
            <person name="Tropini C."/>
            <person name="Ng K."/>
            <person name="Yu B."/>
        </authorList>
    </citation>
    <scope>NUCLEOTIDE SEQUENCE [LARGE SCALE GENOMIC DNA]</scope>
    <source>
        <strain evidence="1 2">NM07_P-09</strain>
    </source>
</reference>